<dbReference type="InterPro" id="IPR009081">
    <property type="entry name" value="PP-bd_ACP"/>
</dbReference>
<dbReference type="InterPro" id="IPR020806">
    <property type="entry name" value="PKS_PP-bd"/>
</dbReference>
<feature type="domain" description="Carrier" evidence="4">
    <location>
        <begin position="41"/>
        <end position="116"/>
    </location>
</feature>
<evidence type="ECO:0000256" key="1">
    <source>
        <dbReference type="ARBA" id="ARBA00022450"/>
    </source>
</evidence>
<dbReference type="Gene3D" id="3.30.300.30">
    <property type="match status" value="1"/>
</dbReference>
<dbReference type="SUPFAM" id="SSF47336">
    <property type="entry name" value="ACP-like"/>
    <property type="match status" value="1"/>
</dbReference>
<sequence>MIPAAYLRIPALPQNANGKVDRKALPPIPSAAQRACQTATGPLTPTEHHLLDRVRAVLDNQDIGIDDDFFQLGGNSLTAARLIAVLRRDYGPDLALTTVFANPDLRRLAAELDHASGADPLAPVLDLRKADAAAPTVFCLHPILGIGWGYAALAQALPRRVGICALQSSALTEPDTWPDMRTMARDYVARIRAIQPHGPYYLVGWSFGGLLAHEIASQLQAQGAQIACLCLLDAYPFQSRMDANTEASRVQQALAFLGAPPDPALHTLDALAEKLVTRPEISALRTTIGKDRFDRLRGRIRDMVEANLDLAQRHLRRRSTRRSLTSVQPGANRPRLTPYWNGAARRGIAIRRPEPDGSRSIAGMMICWDHKAWPPLPPSCKPPFISTLRPPSHRRRTRPGFKRRSSKNNAPSARSH</sequence>
<evidence type="ECO:0000313" key="6">
    <source>
        <dbReference type="Proteomes" id="UP001596353"/>
    </source>
</evidence>
<dbReference type="SUPFAM" id="SSF53474">
    <property type="entry name" value="alpha/beta-Hydrolases"/>
    <property type="match status" value="1"/>
</dbReference>
<dbReference type="PANTHER" id="PTHR45527:SF1">
    <property type="entry name" value="FATTY ACID SYNTHASE"/>
    <property type="match status" value="1"/>
</dbReference>
<keyword evidence="1" id="KW-0596">Phosphopantetheine</keyword>
<evidence type="ECO:0000259" key="4">
    <source>
        <dbReference type="PROSITE" id="PS50075"/>
    </source>
</evidence>
<dbReference type="InterPro" id="IPR045851">
    <property type="entry name" value="AMP-bd_C_sf"/>
</dbReference>
<feature type="region of interest" description="Disordered" evidence="3">
    <location>
        <begin position="382"/>
        <end position="416"/>
    </location>
</feature>
<name>A0ABW2B8W2_9RHOB</name>
<protein>
    <submittedName>
        <fullName evidence="5">Alpha/beta fold hydrolase</fullName>
    </submittedName>
</protein>
<dbReference type="SMART" id="SM00823">
    <property type="entry name" value="PKS_PP"/>
    <property type="match status" value="1"/>
</dbReference>
<feature type="region of interest" description="Disordered" evidence="3">
    <location>
        <begin position="319"/>
        <end position="339"/>
    </location>
</feature>
<dbReference type="SMART" id="SM00824">
    <property type="entry name" value="PKS_TE"/>
    <property type="match status" value="1"/>
</dbReference>
<feature type="compositionally biased region" description="Polar residues" evidence="3">
    <location>
        <begin position="407"/>
        <end position="416"/>
    </location>
</feature>
<dbReference type="PROSITE" id="PS50075">
    <property type="entry name" value="CARRIER"/>
    <property type="match status" value="1"/>
</dbReference>
<evidence type="ECO:0000256" key="2">
    <source>
        <dbReference type="ARBA" id="ARBA00022553"/>
    </source>
</evidence>
<dbReference type="InterPro" id="IPR029058">
    <property type="entry name" value="AB_hydrolase_fold"/>
</dbReference>
<organism evidence="5 6">
    <name type="scientific">Sulfitobacter porphyrae</name>
    <dbReference type="NCBI Taxonomy" id="1246864"/>
    <lineage>
        <taxon>Bacteria</taxon>
        <taxon>Pseudomonadati</taxon>
        <taxon>Pseudomonadota</taxon>
        <taxon>Alphaproteobacteria</taxon>
        <taxon>Rhodobacterales</taxon>
        <taxon>Roseobacteraceae</taxon>
        <taxon>Sulfitobacter</taxon>
    </lineage>
</organism>
<keyword evidence="5" id="KW-0378">Hydrolase</keyword>
<dbReference type="Pfam" id="PF00975">
    <property type="entry name" value="Thioesterase"/>
    <property type="match status" value="1"/>
</dbReference>
<keyword evidence="2" id="KW-0597">Phosphoprotein</keyword>
<gene>
    <name evidence="5" type="ORF">ACFQFQ_22780</name>
</gene>
<evidence type="ECO:0000313" key="5">
    <source>
        <dbReference type="EMBL" id="MFC6761651.1"/>
    </source>
</evidence>
<dbReference type="SUPFAM" id="SSF56801">
    <property type="entry name" value="Acetyl-CoA synthetase-like"/>
    <property type="match status" value="1"/>
</dbReference>
<feature type="compositionally biased region" description="Basic residues" evidence="3">
    <location>
        <begin position="391"/>
        <end position="406"/>
    </location>
</feature>
<dbReference type="PANTHER" id="PTHR45527">
    <property type="entry name" value="NONRIBOSOMAL PEPTIDE SYNTHETASE"/>
    <property type="match status" value="1"/>
</dbReference>
<proteinExistence type="predicted"/>
<evidence type="ECO:0000256" key="3">
    <source>
        <dbReference type="SAM" id="MobiDB-lite"/>
    </source>
</evidence>
<dbReference type="EMBL" id="JBHSWG010000003">
    <property type="protein sequence ID" value="MFC6761651.1"/>
    <property type="molecule type" value="Genomic_DNA"/>
</dbReference>
<keyword evidence="6" id="KW-1185">Reference proteome</keyword>
<reference evidence="6" key="1">
    <citation type="journal article" date="2019" name="Int. J. Syst. Evol. Microbiol.">
        <title>The Global Catalogue of Microorganisms (GCM) 10K type strain sequencing project: providing services to taxonomists for standard genome sequencing and annotation.</title>
        <authorList>
            <consortium name="The Broad Institute Genomics Platform"/>
            <consortium name="The Broad Institute Genome Sequencing Center for Infectious Disease"/>
            <person name="Wu L."/>
            <person name="Ma J."/>
        </authorList>
    </citation>
    <scope>NUCLEOTIDE SEQUENCE [LARGE SCALE GENOMIC DNA]</scope>
    <source>
        <strain evidence="6">CCUG 66188</strain>
    </source>
</reference>
<comment type="caution">
    <text evidence="5">The sequence shown here is derived from an EMBL/GenBank/DDBJ whole genome shotgun (WGS) entry which is preliminary data.</text>
</comment>
<dbReference type="Pfam" id="PF00550">
    <property type="entry name" value="PP-binding"/>
    <property type="match status" value="1"/>
</dbReference>
<dbReference type="InterPro" id="IPR020802">
    <property type="entry name" value="TesA-like"/>
</dbReference>
<dbReference type="Gene3D" id="3.40.50.1820">
    <property type="entry name" value="alpha/beta hydrolase"/>
    <property type="match status" value="1"/>
</dbReference>
<dbReference type="InterPro" id="IPR001031">
    <property type="entry name" value="Thioesterase"/>
</dbReference>
<dbReference type="Proteomes" id="UP001596353">
    <property type="component" value="Unassembled WGS sequence"/>
</dbReference>
<dbReference type="InterPro" id="IPR036736">
    <property type="entry name" value="ACP-like_sf"/>
</dbReference>
<dbReference type="GO" id="GO:0016787">
    <property type="term" value="F:hydrolase activity"/>
    <property type="evidence" value="ECO:0007669"/>
    <property type="project" value="UniProtKB-KW"/>
</dbReference>
<accession>A0ABW2B8W2</accession>